<gene>
    <name evidence="2" type="ORF">ECRASSUSDP1_LOCUS7781</name>
</gene>
<feature type="transmembrane region" description="Helical" evidence="1">
    <location>
        <begin position="5"/>
        <end position="20"/>
    </location>
</feature>
<evidence type="ECO:0000313" key="3">
    <source>
        <dbReference type="Proteomes" id="UP001295684"/>
    </source>
</evidence>
<evidence type="ECO:0000313" key="2">
    <source>
        <dbReference type="EMBL" id="CAI2366508.1"/>
    </source>
</evidence>
<reference evidence="2" key="1">
    <citation type="submission" date="2023-07" db="EMBL/GenBank/DDBJ databases">
        <authorList>
            <consortium name="AG Swart"/>
            <person name="Singh M."/>
            <person name="Singh A."/>
            <person name="Seah K."/>
            <person name="Emmerich C."/>
        </authorList>
    </citation>
    <scope>NUCLEOTIDE SEQUENCE</scope>
    <source>
        <strain evidence="2">DP1</strain>
    </source>
</reference>
<keyword evidence="1" id="KW-0812">Transmembrane</keyword>
<keyword evidence="3" id="KW-1185">Reference proteome</keyword>
<dbReference type="Proteomes" id="UP001295684">
    <property type="component" value="Unassembled WGS sequence"/>
</dbReference>
<keyword evidence="1" id="KW-0472">Membrane</keyword>
<feature type="transmembrane region" description="Helical" evidence="1">
    <location>
        <begin position="32"/>
        <end position="50"/>
    </location>
</feature>
<evidence type="ECO:0000256" key="1">
    <source>
        <dbReference type="SAM" id="Phobius"/>
    </source>
</evidence>
<comment type="caution">
    <text evidence="2">The sequence shown here is derived from an EMBL/GenBank/DDBJ whole genome shotgun (WGS) entry which is preliminary data.</text>
</comment>
<organism evidence="2 3">
    <name type="scientific">Euplotes crassus</name>
    <dbReference type="NCBI Taxonomy" id="5936"/>
    <lineage>
        <taxon>Eukaryota</taxon>
        <taxon>Sar</taxon>
        <taxon>Alveolata</taxon>
        <taxon>Ciliophora</taxon>
        <taxon>Intramacronucleata</taxon>
        <taxon>Spirotrichea</taxon>
        <taxon>Hypotrichia</taxon>
        <taxon>Euplotida</taxon>
        <taxon>Euplotidae</taxon>
        <taxon>Moneuplotes</taxon>
    </lineage>
</organism>
<protein>
    <submittedName>
        <fullName evidence="2">Uncharacterized protein</fullName>
    </submittedName>
</protein>
<accession>A0AAD1XC77</accession>
<sequence length="51" mass="6258">MAIIFFIRVINVGVFILIRWTENLKNQKCNIIIYKLFKFFTFNICIRLFIQ</sequence>
<dbReference type="AlphaFoldDB" id="A0AAD1XC77"/>
<keyword evidence="1" id="KW-1133">Transmembrane helix</keyword>
<dbReference type="EMBL" id="CAMPGE010007592">
    <property type="protein sequence ID" value="CAI2366508.1"/>
    <property type="molecule type" value="Genomic_DNA"/>
</dbReference>
<name>A0AAD1XC77_EUPCR</name>
<proteinExistence type="predicted"/>